<evidence type="ECO:0000313" key="3">
    <source>
        <dbReference type="EMBL" id="ARI76341.1"/>
    </source>
</evidence>
<dbReference type="AlphaFoldDB" id="A0A1W5ZSV9"/>
<dbReference type="STRING" id="402384.HM131_05600"/>
<keyword evidence="4" id="KW-1185">Reference proteome</keyword>
<keyword evidence="2" id="KW-0732">Signal</keyword>
<feature type="signal peptide" evidence="2">
    <location>
        <begin position="1"/>
        <end position="25"/>
    </location>
</feature>
<organism evidence="3 4">
    <name type="scientific">Halobacillus mangrovi</name>
    <dbReference type="NCBI Taxonomy" id="402384"/>
    <lineage>
        <taxon>Bacteria</taxon>
        <taxon>Bacillati</taxon>
        <taxon>Bacillota</taxon>
        <taxon>Bacilli</taxon>
        <taxon>Bacillales</taxon>
        <taxon>Bacillaceae</taxon>
        <taxon>Halobacillus</taxon>
    </lineage>
</organism>
<evidence type="ECO:0000256" key="2">
    <source>
        <dbReference type="SAM" id="SignalP"/>
    </source>
</evidence>
<feature type="chain" id="PRO_5012574363" evidence="2">
    <location>
        <begin position="26"/>
        <end position="167"/>
    </location>
</feature>
<dbReference type="RefSeq" id="WP_085028774.1">
    <property type="nucleotide sequence ID" value="NZ_CP020772.1"/>
</dbReference>
<dbReference type="Proteomes" id="UP000192527">
    <property type="component" value="Chromosome"/>
</dbReference>
<dbReference type="KEGG" id="hmn:HM131_05600"/>
<feature type="compositionally biased region" description="Low complexity" evidence="1">
    <location>
        <begin position="48"/>
        <end position="57"/>
    </location>
</feature>
<name>A0A1W5ZSV9_9BACI</name>
<dbReference type="EMBL" id="CP020772">
    <property type="protein sequence ID" value="ARI76341.1"/>
    <property type="molecule type" value="Genomic_DNA"/>
</dbReference>
<evidence type="ECO:0000256" key="1">
    <source>
        <dbReference type="SAM" id="MobiDB-lite"/>
    </source>
</evidence>
<dbReference type="OrthoDB" id="2858248at2"/>
<accession>A0A1W5ZSV9</accession>
<dbReference type="PROSITE" id="PS51257">
    <property type="entry name" value="PROKAR_LIPOPROTEIN"/>
    <property type="match status" value="1"/>
</dbReference>
<gene>
    <name evidence="3" type="ORF">HM131_05600</name>
</gene>
<sequence>MKKYYLFSIILAVGLLLGACGSSESQDNSDSTEQTNEQDSEATSGNADSSEGSSEETSSSDEGQETELASGIDTVIASVEDLNSSLEDSADVTTLNEKGKTLEEDWDSIEKKVEEQFPDQYEKIEKSLYPLIDEAKKDEPDVEKMKELVKPTLDSLNELKQSVGSEG</sequence>
<feature type="compositionally biased region" description="Polar residues" evidence="1">
    <location>
        <begin position="22"/>
        <end position="47"/>
    </location>
</feature>
<feature type="region of interest" description="Disordered" evidence="1">
    <location>
        <begin position="21"/>
        <end position="71"/>
    </location>
</feature>
<evidence type="ECO:0000313" key="4">
    <source>
        <dbReference type="Proteomes" id="UP000192527"/>
    </source>
</evidence>
<protein>
    <submittedName>
        <fullName evidence="3">Uncharacterized protein</fullName>
    </submittedName>
</protein>
<proteinExistence type="predicted"/>
<reference evidence="3 4" key="1">
    <citation type="submission" date="2017-04" db="EMBL/GenBank/DDBJ databases">
        <title>The whole genome sequencing and assembly of Halobacillus mangrovi strain.</title>
        <authorList>
            <person name="Lee S.-J."/>
            <person name="Park M.-K."/>
            <person name="Kim J.-Y."/>
            <person name="Lee Y.-J."/>
            <person name="Yi H."/>
            <person name="Bahn Y.-S."/>
            <person name="Kim J.F."/>
            <person name="Lee D.-W."/>
        </authorList>
    </citation>
    <scope>NUCLEOTIDE SEQUENCE [LARGE SCALE GENOMIC DNA]</scope>
    <source>
        <strain evidence="3 4">KTB 131</strain>
    </source>
</reference>